<dbReference type="InterPro" id="IPR019491">
    <property type="entry name" value="Lipoate_protein_ligase_C"/>
</dbReference>
<evidence type="ECO:0000256" key="4">
    <source>
        <dbReference type="ARBA" id="ARBA00012367"/>
    </source>
</evidence>
<evidence type="ECO:0000256" key="2">
    <source>
        <dbReference type="ARBA" id="ARBA00005124"/>
    </source>
</evidence>
<dbReference type="SUPFAM" id="SSF82649">
    <property type="entry name" value="SufE/NifU"/>
    <property type="match status" value="1"/>
</dbReference>
<dbReference type="Gene3D" id="3.30.390.50">
    <property type="entry name" value="CO dehydrogenase flavoprotein, C-terminal domain"/>
    <property type="match status" value="1"/>
</dbReference>
<evidence type="ECO:0000256" key="5">
    <source>
        <dbReference type="ARBA" id="ARBA00022598"/>
    </source>
</evidence>
<dbReference type="CDD" id="cd16443">
    <property type="entry name" value="LplA"/>
    <property type="match status" value="1"/>
</dbReference>
<evidence type="ECO:0000256" key="6">
    <source>
        <dbReference type="ARBA" id="ARBA00022741"/>
    </source>
</evidence>
<evidence type="ECO:0000313" key="10">
    <source>
        <dbReference type="EMBL" id="KAK3234292.1"/>
    </source>
</evidence>
<keyword evidence="6" id="KW-0547">Nucleotide-binding</keyword>
<dbReference type="InterPro" id="IPR004562">
    <property type="entry name" value="LipoylTrfase_LipoateP_Ligase"/>
</dbReference>
<keyword evidence="11" id="KW-1185">Reference proteome</keyword>
<dbReference type="EC" id="6.3.1.20" evidence="4"/>
<gene>
    <name evidence="10" type="ORF">CYMTET_55453</name>
</gene>
<keyword evidence="7" id="KW-0067">ATP-binding</keyword>
<evidence type="ECO:0000313" key="11">
    <source>
        <dbReference type="Proteomes" id="UP001190700"/>
    </source>
</evidence>
<dbReference type="InterPro" id="IPR004143">
    <property type="entry name" value="BPL_LPL_catalytic"/>
</dbReference>
<dbReference type="GO" id="GO:0009249">
    <property type="term" value="P:protein lipoylation"/>
    <property type="evidence" value="ECO:0007669"/>
    <property type="project" value="InterPro"/>
</dbReference>
<dbReference type="PROSITE" id="PS51733">
    <property type="entry name" value="BPL_LPL_CATALYTIC"/>
    <property type="match status" value="1"/>
</dbReference>
<evidence type="ECO:0000256" key="3">
    <source>
        <dbReference type="ARBA" id="ARBA00008242"/>
    </source>
</evidence>
<comment type="pathway">
    <text evidence="1">Protein modification; protein lipoylation via exogenous pathway; protein N(6)-(lipoyl)lysine from lipoate: step 2/2.</text>
</comment>
<name>A0AAE0ENK4_9CHLO</name>
<dbReference type="NCBIfam" id="TIGR00545">
    <property type="entry name" value="lipoyltrans"/>
    <property type="match status" value="1"/>
</dbReference>
<dbReference type="Proteomes" id="UP001190700">
    <property type="component" value="Unassembled WGS sequence"/>
</dbReference>
<dbReference type="Pfam" id="PF21948">
    <property type="entry name" value="LplA-B_cat"/>
    <property type="match status" value="1"/>
</dbReference>
<evidence type="ECO:0000256" key="7">
    <source>
        <dbReference type="ARBA" id="ARBA00022840"/>
    </source>
</evidence>
<dbReference type="SUPFAM" id="SSF55681">
    <property type="entry name" value="Class II aaRS and biotin synthetases"/>
    <property type="match status" value="1"/>
</dbReference>
<organism evidence="10 11">
    <name type="scientific">Cymbomonas tetramitiformis</name>
    <dbReference type="NCBI Taxonomy" id="36881"/>
    <lineage>
        <taxon>Eukaryota</taxon>
        <taxon>Viridiplantae</taxon>
        <taxon>Chlorophyta</taxon>
        <taxon>Pyramimonadophyceae</taxon>
        <taxon>Pyramimonadales</taxon>
        <taxon>Pyramimonadaceae</taxon>
        <taxon>Cymbomonas</taxon>
    </lineage>
</organism>
<dbReference type="PANTHER" id="PTHR12561:SF3">
    <property type="entry name" value="LIPOYLTRANSFERASE 1, MITOCHONDRIAL"/>
    <property type="match status" value="1"/>
</dbReference>
<feature type="domain" description="BPL/LPL catalytic" evidence="9">
    <location>
        <begin position="108"/>
        <end position="291"/>
    </location>
</feature>
<dbReference type="Pfam" id="PF10437">
    <property type="entry name" value="Lip_prot_lig_C"/>
    <property type="match status" value="1"/>
</dbReference>
<dbReference type="PANTHER" id="PTHR12561">
    <property type="entry name" value="LIPOATE-PROTEIN LIGASE"/>
    <property type="match status" value="1"/>
</dbReference>
<accession>A0AAE0ENK4</accession>
<comment type="caution">
    <text evidence="10">The sequence shown here is derived from an EMBL/GenBank/DDBJ whole genome shotgun (WGS) entry which is preliminary data.</text>
</comment>
<evidence type="ECO:0000259" key="9">
    <source>
        <dbReference type="PROSITE" id="PS51733"/>
    </source>
</evidence>
<proteinExistence type="inferred from homology"/>
<dbReference type="EMBL" id="LGRX02035519">
    <property type="protein sequence ID" value="KAK3234292.1"/>
    <property type="molecule type" value="Genomic_DNA"/>
</dbReference>
<reference evidence="10 11" key="1">
    <citation type="journal article" date="2015" name="Genome Biol. Evol.">
        <title>Comparative Genomics of a Bacterivorous Green Alga Reveals Evolutionary Causalities and Consequences of Phago-Mixotrophic Mode of Nutrition.</title>
        <authorList>
            <person name="Burns J.A."/>
            <person name="Paasch A."/>
            <person name="Narechania A."/>
            <person name="Kim E."/>
        </authorList>
    </citation>
    <scope>NUCLEOTIDE SEQUENCE [LARGE SCALE GENOMIC DNA]</scope>
    <source>
        <strain evidence="10 11">PLY_AMNH</strain>
    </source>
</reference>
<comment type="similarity">
    <text evidence="3">Belongs to the LplA family.</text>
</comment>
<dbReference type="GO" id="GO:0016979">
    <property type="term" value="F:lipoate-protein ligase activity"/>
    <property type="evidence" value="ECO:0007669"/>
    <property type="project" value="UniProtKB-EC"/>
</dbReference>
<dbReference type="InterPro" id="IPR045864">
    <property type="entry name" value="aa-tRNA-synth_II/BPL/LPL"/>
</dbReference>
<dbReference type="GO" id="GO:0017118">
    <property type="term" value="F:lipoyltransferase activity"/>
    <property type="evidence" value="ECO:0007669"/>
    <property type="project" value="TreeGrafter"/>
</dbReference>
<evidence type="ECO:0000256" key="1">
    <source>
        <dbReference type="ARBA" id="ARBA00005085"/>
    </source>
</evidence>
<dbReference type="GO" id="GO:0005524">
    <property type="term" value="F:ATP binding"/>
    <property type="evidence" value="ECO:0007669"/>
    <property type="project" value="UniProtKB-KW"/>
</dbReference>
<dbReference type="Gene3D" id="3.30.930.10">
    <property type="entry name" value="Bira Bifunctional Protein, Domain 2"/>
    <property type="match status" value="1"/>
</dbReference>
<comment type="pathway">
    <text evidence="2">Protein modification; protein lipoylation via exogenous pathway; protein N(6)-(lipoyl)lysine from lipoate: step 1/2.</text>
</comment>
<evidence type="ECO:0000256" key="8">
    <source>
        <dbReference type="ARBA" id="ARBA00048037"/>
    </source>
</evidence>
<keyword evidence="5" id="KW-0436">Ligase</keyword>
<sequence length="414" mass="45897">MASSVASGLWRAARGTLPWYPSCRAPFQRLLAAPSVFSPRPEPLRLDITPSSTHMRTLRTHILCQGAAQQEIQGTNEQPGVQVRVYKSGSQDPFFNLATEEWLFTRGDAGVHTLFLWRNGPSVIIGRFQNAWKECHVQRMDSEGVNLVRRKSGGGAVYQDLGNSIFTFISPKDADNIPRNNDIVVKALKHFGIDAKPTGRNDIVVDSLKVSGAAFKHARHTTLHHGTLLVDVDMAALGNYLNPNKAKLESKGIASVRARVMNLRELSPGLDHDTLSDALIESFFASHGIRCEVEMLDVEDLRRIPELQELEAGLRNTDWRFGKDPDMSHHLETKFDWGGIDIHLNASKGVITQVKVFSDALNVAFIERLEKGLVGCPYSMAGVAQLGERLKEEGKGELDVKNVEELCTWLGQSL</sequence>
<dbReference type="AlphaFoldDB" id="A0AAE0ENK4"/>
<comment type="catalytic activity">
    <reaction evidence="8">
        <text>L-lysyl-[lipoyl-carrier protein] + (R)-lipoate + ATP = N(6)-[(R)-lipoyl]-L-lysyl-[lipoyl-carrier protein] + AMP + diphosphate + H(+)</text>
        <dbReference type="Rhea" id="RHEA:49288"/>
        <dbReference type="Rhea" id="RHEA-COMP:10500"/>
        <dbReference type="Rhea" id="RHEA-COMP:10502"/>
        <dbReference type="ChEBI" id="CHEBI:15378"/>
        <dbReference type="ChEBI" id="CHEBI:29969"/>
        <dbReference type="ChEBI" id="CHEBI:30616"/>
        <dbReference type="ChEBI" id="CHEBI:33019"/>
        <dbReference type="ChEBI" id="CHEBI:83088"/>
        <dbReference type="ChEBI" id="CHEBI:83099"/>
        <dbReference type="ChEBI" id="CHEBI:456215"/>
        <dbReference type="EC" id="6.3.1.20"/>
    </reaction>
</comment>
<protein>
    <recommendedName>
        <fullName evidence="4">lipoate--protein ligase</fullName>
        <ecNumber evidence="4">6.3.1.20</ecNumber>
    </recommendedName>
</protein>
<dbReference type="GO" id="GO:0005737">
    <property type="term" value="C:cytoplasm"/>
    <property type="evidence" value="ECO:0007669"/>
    <property type="project" value="TreeGrafter"/>
</dbReference>